<dbReference type="RefSeq" id="WP_089278674.1">
    <property type="nucleotide sequence ID" value="NZ_FZON01000029.1"/>
</dbReference>
<feature type="domain" description="Rhodanese" evidence="1">
    <location>
        <begin position="19"/>
        <end position="107"/>
    </location>
</feature>
<dbReference type="SUPFAM" id="SSF52821">
    <property type="entry name" value="Rhodanese/Cell cycle control phosphatase"/>
    <property type="match status" value="1"/>
</dbReference>
<sequence length="109" mass="12333">MKMQVYDIDVHALAGMRADEIAHTVLDIREQIEVETCAIEGSQWIPMQSIPQHIDALSRGSPLIVQCRHGVRSAMVTEFLRNNGFENAWNLAGGIDAWSRLIEPDMPRY</sequence>
<dbReference type="InterPro" id="IPR036873">
    <property type="entry name" value="Rhodanese-like_dom_sf"/>
</dbReference>
<dbReference type="Gene3D" id="3.40.250.10">
    <property type="entry name" value="Rhodanese-like domain"/>
    <property type="match status" value="1"/>
</dbReference>
<dbReference type="OrthoDB" id="9807812at2"/>
<dbReference type="PROSITE" id="PS50206">
    <property type="entry name" value="RHODANESE_3"/>
    <property type="match status" value="1"/>
</dbReference>
<dbReference type="InterPro" id="IPR050229">
    <property type="entry name" value="GlpE_sulfurtransferase"/>
</dbReference>
<organism evidence="2 3">
    <name type="scientific">Antarctobacter heliothermus</name>
    <dbReference type="NCBI Taxonomy" id="74033"/>
    <lineage>
        <taxon>Bacteria</taxon>
        <taxon>Pseudomonadati</taxon>
        <taxon>Pseudomonadota</taxon>
        <taxon>Alphaproteobacteria</taxon>
        <taxon>Rhodobacterales</taxon>
        <taxon>Roseobacteraceae</taxon>
        <taxon>Antarctobacter</taxon>
    </lineage>
</organism>
<dbReference type="SMART" id="SM00450">
    <property type="entry name" value="RHOD"/>
    <property type="match status" value="1"/>
</dbReference>
<name>A0A239GXC2_9RHOB</name>
<evidence type="ECO:0000313" key="3">
    <source>
        <dbReference type="Proteomes" id="UP000198440"/>
    </source>
</evidence>
<proteinExistence type="predicted"/>
<evidence type="ECO:0000313" key="2">
    <source>
        <dbReference type="EMBL" id="SNS73859.1"/>
    </source>
</evidence>
<dbReference type="Proteomes" id="UP000198440">
    <property type="component" value="Unassembled WGS sequence"/>
</dbReference>
<accession>A0A239GXC2</accession>
<evidence type="ECO:0000259" key="1">
    <source>
        <dbReference type="PROSITE" id="PS50206"/>
    </source>
</evidence>
<reference evidence="2 3" key="1">
    <citation type="submission" date="2017-06" db="EMBL/GenBank/DDBJ databases">
        <authorList>
            <person name="Kim H.J."/>
            <person name="Triplett B.A."/>
        </authorList>
    </citation>
    <scope>NUCLEOTIDE SEQUENCE [LARGE SCALE GENOMIC DNA]</scope>
    <source>
        <strain evidence="2 3">DSM 11445</strain>
    </source>
</reference>
<dbReference type="Pfam" id="PF00581">
    <property type="entry name" value="Rhodanese"/>
    <property type="match status" value="1"/>
</dbReference>
<dbReference type="GO" id="GO:0016740">
    <property type="term" value="F:transferase activity"/>
    <property type="evidence" value="ECO:0007669"/>
    <property type="project" value="UniProtKB-KW"/>
</dbReference>
<gene>
    <name evidence="2" type="ORF">SAMN04488078_102948</name>
</gene>
<dbReference type="PANTHER" id="PTHR43031:SF17">
    <property type="entry name" value="SULFURTRANSFERASE YTWF-RELATED"/>
    <property type="match status" value="1"/>
</dbReference>
<dbReference type="AlphaFoldDB" id="A0A239GXC2"/>
<dbReference type="InterPro" id="IPR001763">
    <property type="entry name" value="Rhodanese-like_dom"/>
</dbReference>
<keyword evidence="2" id="KW-0808">Transferase</keyword>
<protein>
    <submittedName>
        <fullName evidence="2">Rhodanese-related sulfurtransferase</fullName>
    </submittedName>
</protein>
<dbReference type="PANTHER" id="PTHR43031">
    <property type="entry name" value="FAD-DEPENDENT OXIDOREDUCTASE"/>
    <property type="match status" value="1"/>
</dbReference>
<dbReference type="EMBL" id="FZON01000029">
    <property type="protein sequence ID" value="SNS73859.1"/>
    <property type="molecule type" value="Genomic_DNA"/>
</dbReference>